<dbReference type="Gene3D" id="3.30.70.270">
    <property type="match status" value="1"/>
</dbReference>
<evidence type="ECO:0000256" key="7">
    <source>
        <dbReference type="ARBA" id="ARBA00034247"/>
    </source>
</evidence>
<keyword evidence="11" id="KW-1185">Reference proteome</keyword>
<dbReference type="Proteomes" id="UP001589789">
    <property type="component" value="Unassembled WGS sequence"/>
</dbReference>
<feature type="transmembrane region" description="Helical" evidence="8">
    <location>
        <begin position="302"/>
        <end position="320"/>
    </location>
</feature>
<proteinExistence type="predicted"/>
<keyword evidence="3" id="KW-1003">Cell membrane</keyword>
<comment type="subcellular location">
    <subcellularLocation>
        <location evidence="1">Cell membrane</location>
        <topology evidence="1">Multi-pass membrane protein</topology>
    </subcellularLocation>
</comment>
<name>A0ABV6IX19_9PROT</name>
<dbReference type="EMBL" id="JBHLVZ010000076">
    <property type="protein sequence ID" value="MFC0388112.1"/>
    <property type="molecule type" value="Genomic_DNA"/>
</dbReference>
<keyword evidence="10" id="KW-0548">Nucleotidyltransferase</keyword>
<evidence type="ECO:0000256" key="3">
    <source>
        <dbReference type="ARBA" id="ARBA00022475"/>
    </source>
</evidence>
<dbReference type="EC" id="2.7.7.65" evidence="2"/>
<keyword evidence="5 8" id="KW-1133">Transmembrane helix</keyword>
<evidence type="ECO:0000313" key="10">
    <source>
        <dbReference type="EMBL" id="MFC0388112.1"/>
    </source>
</evidence>
<dbReference type="GO" id="GO:0052621">
    <property type="term" value="F:diguanylate cyclase activity"/>
    <property type="evidence" value="ECO:0007669"/>
    <property type="project" value="UniProtKB-EC"/>
</dbReference>
<dbReference type="PROSITE" id="PS50887">
    <property type="entry name" value="GGDEF"/>
    <property type="match status" value="1"/>
</dbReference>
<evidence type="ECO:0000259" key="9">
    <source>
        <dbReference type="PROSITE" id="PS50887"/>
    </source>
</evidence>
<dbReference type="RefSeq" id="WP_377054217.1">
    <property type="nucleotide sequence ID" value="NZ_JBHLVZ010000076.1"/>
</dbReference>
<dbReference type="InterPro" id="IPR050469">
    <property type="entry name" value="Diguanylate_Cyclase"/>
</dbReference>
<evidence type="ECO:0000256" key="4">
    <source>
        <dbReference type="ARBA" id="ARBA00022692"/>
    </source>
</evidence>
<dbReference type="CDD" id="cd12914">
    <property type="entry name" value="PDC1_DGC_like"/>
    <property type="match status" value="1"/>
</dbReference>
<protein>
    <recommendedName>
        <fullName evidence="2">diguanylate cyclase</fullName>
        <ecNumber evidence="2">2.7.7.65</ecNumber>
    </recommendedName>
</protein>
<sequence>MRIAITALKRLPFRSWSSVSTVRVLAVVGMGVALGMLALAGLVLLDARADAWRQAKEASLNLARALEQDIARNLLSFDLSLQGTAGALHLPGLDQATPQVRYMALFDRAATAEYLGSILVLDPDGAVVASSRTLGRAPINVADRDYFRIHRDQPDAGLFISRPYQSRLRSGDPSIAISRRLTGADGRFEGVIMGALRLAFFQDLFGKLNLGSEGLVALVRTDGVVVARLPGGERQPERDVGDTDTFRRMASGRDGQFVGHSPIDGVERLYTFRRVGDFPLLLTVGLSTADIHAAWWRKMERLGSILVLLCGATIALCLLFQREMLRRLAAESALTSAAERLAVMAATDSLTGLANRRQFDAVLAKEWRRAIRNGTSFSLLLVDADCFKAYNDLYGHQQGDEVLRRIAGCIRAALLRPADTGARYGGEEFAVLLPDTDMLGAWNIAERIRCALEARKMPHDGSPSGWVTASIGMATAQPQIGQEPAVLVEEADRALYEAKRGGRNRVCILGGTARKVA</sequence>
<dbReference type="SMART" id="SM00267">
    <property type="entry name" value="GGDEF"/>
    <property type="match status" value="1"/>
</dbReference>
<keyword evidence="10" id="KW-0808">Transferase</keyword>
<keyword evidence="4 8" id="KW-0812">Transmembrane</keyword>
<evidence type="ECO:0000256" key="2">
    <source>
        <dbReference type="ARBA" id="ARBA00012528"/>
    </source>
</evidence>
<keyword evidence="6 8" id="KW-0472">Membrane</keyword>
<dbReference type="InterPro" id="IPR033479">
    <property type="entry name" value="dCache_1"/>
</dbReference>
<dbReference type="InterPro" id="IPR043128">
    <property type="entry name" value="Rev_trsase/Diguanyl_cyclase"/>
</dbReference>
<dbReference type="PANTHER" id="PTHR45138:SF9">
    <property type="entry name" value="DIGUANYLATE CYCLASE DGCM-RELATED"/>
    <property type="match status" value="1"/>
</dbReference>
<dbReference type="CDD" id="cd01949">
    <property type="entry name" value="GGDEF"/>
    <property type="match status" value="1"/>
</dbReference>
<evidence type="ECO:0000256" key="5">
    <source>
        <dbReference type="ARBA" id="ARBA00022989"/>
    </source>
</evidence>
<organism evidence="10 11">
    <name type="scientific">Muricoccus vinaceus</name>
    <dbReference type="NCBI Taxonomy" id="424704"/>
    <lineage>
        <taxon>Bacteria</taxon>
        <taxon>Pseudomonadati</taxon>
        <taxon>Pseudomonadota</taxon>
        <taxon>Alphaproteobacteria</taxon>
        <taxon>Acetobacterales</taxon>
        <taxon>Roseomonadaceae</taxon>
        <taxon>Muricoccus</taxon>
    </lineage>
</organism>
<evidence type="ECO:0000256" key="6">
    <source>
        <dbReference type="ARBA" id="ARBA00023136"/>
    </source>
</evidence>
<dbReference type="PANTHER" id="PTHR45138">
    <property type="entry name" value="REGULATORY COMPONENTS OF SENSORY TRANSDUCTION SYSTEM"/>
    <property type="match status" value="1"/>
</dbReference>
<dbReference type="Pfam" id="PF02743">
    <property type="entry name" value="dCache_1"/>
    <property type="match status" value="1"/>
</dbReference>
<comment type="caution">
    <text evidence="10">The sequence shown here is derived from an EMBL/GenBank/DDBJ whole genome shotgun (WGS) entry which is preliminary data.</text>
</comment>
<dbReference type="SUPFAM" id="SSF55073">
    <property type="entry name" value="Nucleotide cyclase"/>
    <property type="match status" value="1"/>
</dbReference>
<dbReference type="Pfam" id="PF00990">
    <property type="entry name" value="GGDEF"/>
    <property type="match status" value="1"/>
</dbReference>
<comment type="catalytic activity">
    <reaction evidence="7">
        <text>2 GTP = 3',3'-c-di-GMP + 2 diphosphate</text>
        <dbReference type="Rhea" id="RHEA:24898"/>
        <dbReference type="ChEBI" id="CHEBI:33019"/>
        <dbReference type="ChEBI" id="CHEBI:37565"/>
        <dbReference type="ChEBI" id="CHEBI:58805"/>
        <dbReference type="EC" id="2.7.7.65"/>
    </reaction>
</comment>
<dbReference type="CDD" id="cd12915">
    <property type="entry name" value="PDC2_DGC_like"/>
    <property type="match status" value="1"/>
</dbReference>
<dbReference type="Gene3D" id="3.30.450.20">
    <property type="entry name" value="PAS domain"/>
    <property type="match status" value="2"/>
</dbReference>
<dbReference type="NCBIfam" id="TIGR00254">
    <property type="entry name" value="GGDEF"/>
    <property type="match status" value="1"/>
</dbReference>
<reference evidence="10 11" key="1">
    <citation type="submission" date="2024-09" db="EMBL/GenBank/DDBJ databases">
        <authorList>
            <person name="Sun Q."/>
            <person name="Mori K."/>
        </authorList>
    </citation>
    <scope>NUCLEOTIDE SEQUENCE [LARGE SCALE GENOMIC DNA]</scope>
    <source>
        <strain evidence="10 11">CCM 7468</strain>
    </source>
</reference>
<feature type="domain" description="GGDEF" evidence="9">
    <location>
        <begin position="375"/>
        <end position="511"/>
    </location>
</feature>
<feature type="transmembrane region" description="Helical" evidence="8">
    <location>
        <begin position="24"/>
        <end position="45"/>
    </location>
</feature>
<evidence type="ECO:0000313" key="11">
    <source>
        <dbReference type="Proteomes" id="UP001589789"/>
    </source>
</evidence>
<evidence type="ECO:0000256" key="8">
    <source>
        <dbReference type="SAM" id="Phobius"/>
    </source>
</evidence>
<accession>A0ABV6IX19</accession>
<dbReference type="InterPro" id="IPR000160">
    <property type="entry name" value="GGDEF_dom"/>
</dbReference>
<dbReference type="InterPro" id="IPR029787">
    <property type="entry name" value="Nucleotide_cyclase"/>
</dbReference>
<evidence type="ECO:0000256" key="1">
    <source>
        <dbReference type="ARBA" id="ARBA00004651"/>
    </source>
</evidence>
<gene>
    <name evidence="10" type="ORF">ACFFIC_21595</name>
</gene>